<dbReference type="SUPFAM" id="SSF103473">
    <property type="entry name" value="MFS general substrate transporter"/>
    <property type="match status" value="1"/>
</dbReference>
<dbReference type="eggNOG" id="KOG0254">
    <property type="taxonomic scope" value="Eukaryota"/>
</dbReference>
<evidence type="ECO:0000256" key="3">
    <source>
        <dbReference type="ARBA" id="ARBA00022692"/>
    </source>
</evidence>
<dbReference type="GO" id="GO:0005886">
    <property type="term" value="C:plasma membrane"/>
    <property type="evidence" value="ECO:0007669"/>
    <property type="project" value="TreeGrafter"/>
</dbReference>
<dbReference type="InterPro" id="IPR036259">
    <property type="entry name" value="MFS_trans_sf"/>
</dbReference>
<name>B8M0J5_TALSN</name>
<sequence length="549" mass="58100">MAGSGVIDDKTASQSPPTSVEMDMKPDSDNSLVENQEEEEEGYSPLGMFFILTALTLCVFLVSLDQTIVATAIPKITDEFQQLDLVGWYASGFFITIGSFQSTFGKIYKLFPLKAGFLLAIVVFEIGSLLCGVAPNSTVLILGRAVAGMGAAGLGSGAYTIIAFCAPPSKRAAYTGLLGASYGVASVVGPLLGGAFAQKVSWRWCFYINLPIGGVSAAIILLTFKAPASARPEKTTLKHKLLQIDLPGTFLIMAAIVCYVLAFQWGGQTKSWKNSTVIGTLIGGSLIIIFFIVVASFQSERSIIPPRLFKKRYIWSSMAFMFFFGGSWFVTLYYLPIYFQVVDGVSAAASGVRNLPLIISLVLTTILSGGLISVNGHYISWLYLSGVLSTIGTSLIYMLDIGSSSGRWIGFQIIAGVGFGAGVQLPIIVGQALSEPRDITLSTALMLFAQTIGGALLVGAAEAAYTNTLLRRLPITAPGVNPKTVVSIGTTQIRSMFTPDQVPGIIQAEMDGVHVAFALAIACAGVATSTTLMAPRTNLKGKMDSIGAA</sequence>
<dbReference type="Proteomes" id="UP000001745">
    <property type="component" value="Unassembled WGS sequence"/>
</dbReference>
<dbReference type="FunFam" id="1.20.1250.20:FF:000196">
    <property type="entry name" value="MFS toxin efflux pump (AflT)"/>
    <property type="match status" value="1"/>
</dbReference>
<proteinExistence type="predicted"/>
<dbReference type="GeneID" id="8106129"/>
<dbReference type="AlphaFoldDB" id="B8M0J5"/>
<evidence type="ECO:0000256" key="5">
    <source>
        <dbReference type="ARBA" id="ARBA00023136"/>
    </source>
</evidence>
<dbReference type="Gene3D" id="1.20.1250.20">
    <property type="entry name" value="MFS general substrate transporter like domains"/>
    <property type="match status" value="1"/>
</dbReference>
<dbReference type="PANTHER" id="PTHR23501">
    <property type="entry name" value="MAJOR FACILITATOR SUPERFAMILY"/>
    <property type="match status" value="1"/>
</dbReference>
<dbReference type="PRINTS" id="PR01035">
    <property type="entry name" value="TCRTETA"/>
</dbReference>
<organism evidence="9 10">
    <name type="scientific">Talaromyces stipitatus (strain ATCC 10500 / CBS 375.48 / QM 6759 / NRRL 1006)</name>
    <name type="common">Penicillium stipitatum</name>
    <dbReference type="NCBI Taxonomy" id="441959"/>
    <lineage>
        <taxon>Eukaryota</taxon>
        <taxon>Fungi</taxon>
        <taxon>Dikarya</taxon>
        <taxon>Ascomycota</taxon>
        <taxon>Pezizomycotina</taxon>
        <taxon>Eurotiomycetes</taxon>
        <taxon>Eurotiomycetidae</taxon>
        <taxon>Eurotiales</taxon>
        <taxon>Trichocomaceae</taxon>
        <taxon>Talaromyces</taxon>
        <taxon>Talaromyces sect. Talaromyces</taxon>
    </lineage>
</organism>
<feature type="transmembrane region" description="Helical" evidence="7">
    <location>
        <begin position="318"/>
        <end position="335"/>
    </location>
</feature>
<feature type="transmembrane region" description="Helical" evidence="7">
    <location>
        <begin position="411"/>
        <end position="433"/>
    </location>
</feature>
<evidence type="ECO:0000313" key="10">
    <source>
        <dbReference type="Proteomes" id="UP000001745"/>
    </source>
</evidence>
<dbReference type="VEuPathDB" id="FungiDB:TSTA_085230"/>
<keyword evidence="2" id="KW-0813">Transport</keyword>
<feature type="domain" description="Major facilitator superfamily (MFS) profile" evidence="8">
    <location>
        <begin position="51"/>
        <end position="538"/>
    </location>
</feature>
<feature type="region of interest" description="Disordered" evidence="6">
    <location>
        <begin position="1"/>
        <end position="37"/>
    </location>
</feature>
<evidence type="ECO:0000256" key="6">
    <source>
        <dbReference type="SAM" id="MobiDB-lite"/>
    </source>
</evidence>
<accession>B8M0J5</accession>
<evidence type="ECO:0000259" key="8">
    <source>
        <dbReference type="PROSITE" id="PS50850"/>
    </source>
</evidence>
<feature type="transmembrane region" description="Helical" evidence="7">
    <location>
        <begin position="141"/>
        <end position="165"/>
    </location>
</feature>
<dbReference type="CDD" id="cd17502">
    <property type="entry name" value="MFS_Azr1_MDR_like"/>
    <property type="match status" value="1"/>
</dbReference>
<reference evidence="10" key="1">
    <citation type="journal article" date="2015" name="Genome Announc.">
        <title>Genome sequence of the AIDS-associated pathogen Penicillium marneffei (ATCC18224) and its near taxonomic relative Talaromyces stipitatus (ATCC10500).</title>
        <authorList>
            <person name="Nierman W.C."/>
            <person name="Fedorova-Abrams N.D."/>
            <person name="Andrianopoulos A."/>
        </authorList>
    </citation>
    <scope>NUCLEOTIDE SEQUENCE [LARGE SCALE GENOMIC DNA]</scope>
    <source>
        <strain evidence="10">ATCC 10500 / CBS 375.48 / QM 6759 / NRRL 1006</strain>
    </source>
</reference>
<protein>
    <submittedName>
        <fullName evidence="9">Efflux pump antibiotic resistance protein, putative</fullName>
    </submittedName>
</protein>
<dbReference type="FunFam" id="1.20.1720.10:FF:000012">
    <property type="entry name" value="MFS toxin efflux pump (AflT)"/>
    <property type="match status" value="1"/>
</dbReference>
<dbReference type="PhylomeDB" id="B8M0J5"/>
<dbReference type="PANTHER" id="PTHR23501:SF177">
    <property type="entry name" value="MAJOR FACILITATOR SUPERFAMILY (MFS) PROFILE DOMAIN-CONTAINING PROTEIN-RELATED"/>
    <property type="match status" value="1"/>
</dbReference>
<feature type="transmembrane region" description="Helical" evidence="7">
    <location>
        <begin position="355"/>
        <end position="374"/>
    </location>
</feature>
<dbReference type="InParanoid" id="B8M0J5"/>
<feature type="transmembrane region" description="Helical" evidence="7">
    <location>
        <begin position="244"/>
        <end position="265"/>
    </location>
</feature>
<evidence type="ECO:0000256" key="4">
    <source>
        <dbReference type="ARBA" id="ARBA00022989"/>
    </source>
</evidence>
<dbReference type="EMBL" id="EQ962653">
    <property type="protein sequence ID" value="EED21292.1"/>
    <property type="molecule type" value="Genomic_DNA"/>
</dbReference>
<comment type="subcellular location">
    <subcellularLocation>
        <location evidence="1">Membrane</location>
        <topology evidence="1">Multi-pass membrane protein</topology>
    </subcellularLocation>
</comment>
<dbReference type="PROSITE" id="PS50850">
    <property type="entry name" value="MFS"/>
    <property type="match status" value="1"/>
</dbReference>
<feature type="transmembrane region" description="Helical" evidence="7">
    <location>
        <begin position="381"/>
        <end position="399"/>
    </location>
</feature>
<feature type="transmembrane region" description="Helical" evidence="7">
    <location>
        <begin position="204"/>
        <end position="224"/>
    </location>
</feature>
<gene>
    <name evidence="9" type="ORF">TSTA_085230</name>
</gene>
<evidence type="ECO:0000256" key="7">
    <source>
        <dbReference type="SAM" id="Phobius"/>
    </source>
</evidence>
<evidence type="ECO:0000256" key="2">
    <source>
        <dbReference type="ARBA" id="ARBA00022448"/>
    </source>
</evidence>
<dbReference type="InterPro" id="IPR020846">
    <property type="entry name" value="MFS_dom"/>
</dbReference>
<evidence type="ECO:0000313" key="9">
    <source>
        <dbReference type="EMBL" id="EED21292.1"/>
    </source>
</evidence>
<feature type="transmembrane region" description="Helical" evidence="7">
    <location>
        <begin position="85"/>
        <end position="104"/>
    </location>
</feature>
<keyword evidence="3 7" id="KW-0812">Transmembrane</keyword>
<evidence type="ECO:0000256" key="1">
    <source>
        <dbReference type="ARBA" id="ARBA00004141"/>
    </source>
</evidence>
<keyword evidence="4 7" id="KW-1133">Transmembrane helix</keyword>
<feature type="transmembrane region" description="Helical" evidence="7">
    <location>
        <begin position="445"/>
        <end position="465"/>
    </location>
</feature>
<dbReference type="InterPro" id="IPR001958">
    <property type="entry name" value="Tet-R_TetA/multi-R_MdtG-like"/>
</dbReference>
<dbReference type="OrthoDB" id="10021397at2759"/>
<dbReference type="GO" id="GO:0022857">
    <property type="term" value="F:transmembrane transporter activity"/>
    <property type="evidence" value="ECO:0007669"/>
    <property type="project" value="InterPro"/>
</dbReference>
<dbReference type="HOGENOM" id="CLU_000960_22_1_1"/>
<keyword evidence="5 7" id="KW-0472">Membrane</keyword>
<keyword evidence="10" id="KW-1185">Reference proteome</keyword>
<dbReference type="OMA" id="RSEWHIA"/>
<feature type="transmembrane region" description="Helical" evidence="7">
    <location>
        <begin position="49"/>
        <end position="73"/>
    </location>
</feature>
<feature type="transmembrane region" description="Helical" evidence="7">
    <location>
        <begin position="172"/>
        <end position="192"/>
    </location>
</feature>
<dbReference type="RefSeq" id="XP_002478255.1">
    <property type="nucleotide sequence ID" value="XM_002478210.1"/>
</dbReference>
<feature type="transmembrane region" description="Helical" evidence="7">
    <location>
        <begin position="513"/>
        <end position="534"/>
    </location>
</feature>
<feature type="transmembrane region" description="Helical" evidence="7">
    <location>
        <begin position="116"/>
        <end position="135"/>
    </location>
</feature>
<feature type="transmembrane region" description="Helical" evidence="7">
    <location>
        <begin position="277"/>
        <end position="297"/>
    </location>
</feature>
<dbReference type="InterPro" id="IPR011701">
    <property type="entry name" value="MFS"/>
</dbReference>
<dbReference type="FunCoup" id="B8M0J5">
    <property type="interactions" value="101"/>
</dbReference>
<dbReference type="Pfam" id="PF07690">
    <property type="entry name" value="MFS_1"/>
    <property type="match status" value="1"/>
</dbReference>